<dbReference type="PANTHER" id="PTHR48475">
    <property type="entry name" value="RIBONUCLEASE H"/>
    <property type="match status" value="1"/>
</dbReference>
<dbReference type="GO" id="GO:0003676">
    <property type="term" value="F:nucleic acid binding"/>
    <property type="evidence" value="ECO:0007669"/>
    <property type="project" value="InterPro"/>
</dbReference>
<reference evidence="1" key="1">
    <citation type="submission" date="2018-05" db="EMBL/GenBank/DDBJ databases">
        <title>Draft genome of Mucuna pruriens seed.</title>
        <authorList>
            <person name="Nnadi N.E."/>
            <person name="Vos R."/>
            <person name="Hasami M.H."/>
            <person name="Devisetty U.K."/>
            <person name="Aguiy J.C."/>
        </authorList>
    </citation>
    <scope>NUCLEOTIDE SEQUENCE [LARGE SCALE GENOMIC DNA]</scope>
    <source>
        <strain evidence="1">JCA_2017</strain>
    </source>
</reference>
<feature type="non-terminal residue" evidence="1">
    <location>
        <position position="1"/>
    </location>
</feature>
<gene>
    <name evidence="1" type="ORF">CR513_09110</name>
</gene>
<evidence type="ECO:0000313" key="1">
    <source>
        <dbReference type="EMBL" id="RDY06839.1"/>
    </source>
</evidence>
<dbReference type="Gene3D" id="3.30.420.10">
    <property type="entry name" value="Ribonuclease H-like superfamily/Ribonuclease H"/>
    <property type="match status" value="1"/>
</dbReference>
<keyword evidence="2" id="KW-1185">Reference proteome</keyword>
<dbReference type="AlphaFoldDB" id="A0A371HVN0"/>
<name>A0A371HVN0_MUCPR</name>
<dbReference type="InterPro" id="IPR036397">
    <property type="entry name" value="RNaseH_sf"/>
</dbReference>
<dbReference type="EMBL" id="QJKJ01001599">
    <property type="protein sequence ID" value="RDY06839.1"/>
    <property type="molecule type" value="Genomic_DNA"/>
</dbReference>
<organism evidence="1 2">
    <name type="scientific">Mucuna pruriens</name>
    <name type="common">Velvet bean</name>
    <name type="synonym">Dolichos pruriens</name>
    <dbReference type="NCBI Taxonomy" id="157652"/>
    <lineage>
        <taxon>Eukaryota</taxon>
        <taxon>Viridiplantae</taxon>
        <taxon>Streptophyta</taxon>
        <taxon>Embryophyta</taxon>
        <taxon>Tracheophyta</taxon>
        <taxon>Spermatophyta</taxon>
        <taxon>Magnoliopsida</taxon>
        <taxon>eudicotyledons</taxon>
        <taxon>Gunneridae</taxon>
        <taxon>Pentapetalae</taxon>
        <taxon>rosids</taxon>
        <taxon>fabids</taxon>
        <taxon>Fabales</taxon>
        <taxon>Fabaceae</taxon>
        <taxon>Papilionoideae</taxon>
        <taxon>50 kb inversion clade</taxon>
        <taxon>NPAAA clade</taxon>
        <taxon>indigoferoid/millettioid clade</taxon>
        <taxon>Phaseoleae</taxon>
        <taxon>Mucuna</taxon>
    </lineage>
</organism>
<dbReference type="OrthoDB" id="1433117at2759"/>
<sequence length="206" mass="24009">MARGASKYTLIGHPLYRRGFSFPLLGCINEEESDYVIREVHEGAEADNKVILKGLQKRLEKENGRWVEELPQVLWSYHTTPYSTTNETPFRLTFGTEAVIPNEEELRANLDLLQEAWEIAHVREYAVKARVARRQDRKLVSRKFKCQDLVLQKIMRTADSNKLTSGWEGLFRVFEEVGRGAYQLEQVDGKRIPRTWNAANLRMYYS</sequence>
<evidence type="ECO:0000313" key="2">
    <source>
        <dbReference type="Proteomes" id="UP000257109"/>
    </source>
</evidence>
<proteinExistence type="predicted"/>
<protein>
    <submittedName>
        <fullName evidence="1">Uncharacterized protein</fullName>
    </submittedName>
</protein>
<dbReference type="Proteomes" id="UP000257109">
    <property type="component" value="Unassembled WGS sequence"/>
</dbReference>
<comment type="caution">
    <text evidence="1">The sequence shown here is derived from an EMBL/GenBank/DDBJ whole genome shotgun (WGS) entry which is preliminary data.</text>
</comment>
<accession>A0A371HVN0</accession>
<dbReference type="PANTHER" id="PTHR48475:SF2">
    <property type="entry name" value="RIBONUCLEASE H"/>
    <property type="match status" value="1"/>
</dbReference>